<evidence type="ECO:0000313" key="3">
    <source>
        <dbReference type="Proteomes" id="UP000265691"/>
    </source>
</evidence>
<dbReference type="GO" id="GO:0004803">
    <property type="term" value="F:transposase activity"/>
    <property type="evidence" value="ECO:0007669"/>
    <property type="project" value="InterPro"/>
</dbReference>
<dbReference type="OrthoDB" id="5424036at2"/>
<dbReference type="InterPro" id="IPR002559">
    <property type="entry name" value="Transposase_11"/>
</dbReference>
<dbReference type="Pfam" id="PF01609">
    <property type="entry name" value="DDE_Tnp_1"/>
    <property type="match status" value="1"/>
</dbReference>
<evidence type="ECO:0000259" key="1">
    <source>
        <dbReference type="Pfam" id="PF01609"/>
    </source>
</evidence>
<evidence type="ECO:0000313" key="2">
    <source>
        <dbReference type="EMBL" id="RIY34523.1"/>
    </source>
</evidence>
<dbReference type="PANTHER" id="PTHR34614:SF2">
    <property type="entry name" value="TRANSPOSASE IS4-LIKE DOMAIN-CONTAINING PROTEIN"/>
    <property type="match status" value="1"/>
</dbReference>
<dbReference type="GO" id="GO:0003677">
    <property type="term" value="F:DNA binding"/>
    <property type="evidence" value="ECO:0007669"/>
    <property type="project" value="InterPro"/>
</dbReference>
<dbReference type="GO" id="GO:0006313">
    <property type="term" value="P:DNA transposition"/>
    <property type="evidence" value="ECO:0007669"/>
    <property type="project" value="InterPro"/>
</dbReference>
<proteinExistence type="predicted"/>
<protein>
    <recommendedName>
        <fullName evidence="1">Transposase IS4-like domain-containing protein</fullName>
    </recommendedName>
</protein>
<reference evidence="2 3" key="1">
    <citation type="submission" date="2017-08" db="EMBL/GenBank/DDBJ databases">
        <title>Reclassification of Bisgaard taxon 37 and 44.</title>
        <authorList>
            <person name="Christensen H."/>
        </authorList>
    </citation>
    <scope>NUCLEOTIDE SEQUENCE [LARGE SCALE GENOMIC DNA]</scope>
    <source>
        <strain evidence="2 3">B96_3</strain>
    </source>
</reference>
<comment type="caution">
    <text evidence="2">The sequence shown here is derived from an EMBL/GenBank/DDBJ whole genome shotgun (WGS) entry which is preliminary data.</text>
</comment>
<accession>A0A3A1Y894</accession>
<dbReference type="EMBL" id="NRHC01000002">
    <property type="protein sequence ID" value="RIY34523.1"/>
    <property type="molecule type" value="Genomic_DNA"/>
</dbReference>
<dbReference type="Proteomes" id="UP000265691">
    <property type="component" value="Unassembled WGS sequence"/>
</dbReference>
<keyword evidence="3" id="KW-1185">Reference proteome</keyword>
<feature type="domain" description="Transposase IS4-like" evidence="1">
    <location>
        <begin position="215"/>
        <end position="443"/>
    </location>
</feature>
<sequence length="530" mass="60835">MKYLVELPKEKVQVTKINGKRYAYRRGKSYRENGKVKRENGTCIGRVDEETGLLIANKNYYLIYEVPMPHDLNTLSRKDTTRKPKIVKSQIPPFSYQYYYLQLAEEIKLTSILEEVFPDNYDDILNLSGYIIAGGNSMVDFEQWAIKLGLKKVNVLSGQRISELFASISNSSIMDFFTKWYKTHELEQDLLVYEISSNSETAQKVIKDFICTDSKNLINLGIVVGQQNDLPLGYVTYSGNVKDNTYFSVVYDVVEDIKSSNAIWVSDEKQDTSYFTELDKAGISFLTSMPKDLNLYKDLVNLAMQKGMTSHYLIDIYESQARGFTTKAELYDLKLQAHIVFDPEKKALQDENQRQLALKNNEKLLELQNSKGKISHADSLYYKITRHSETEFSYDFDADLYAADEKMNGFAIYLTNSQNIDIKRANVIYREKSIIEKIFGSPNDDKEFKKMKTHNAATTRGKTFVQFVALILLSTMAKTLRTNENTKTLNVEQCIKHLIETQIATKNTSAKNLTDMQKEIFGSLNIEVKS</sequence>
<dbReference type="PANTHER" id="PTHR34614">
    <property type="match status" value="1"/>
</dbReference>
<organism evidence="2 3">
    <name type="scientific">Psittacicella hinzii</name>
    <dbReference type="NCBI Taxonomy" id="2028575"/>
    <lineage>
        <taxon>Bacteria</taxon>
        <taxon>Pseudomonadati</taxon>
        <taxon>Pseudomonadota</taxon>
        <taxon>Gammaproteobacteria</taxon>
        <taxon>Pasteurellales</taxon>
        <taxon>Psittacicellaceae</taxon>
        <taxon>Psittacicella</taxon>
    </lineage>
</organism>
<name>A0A3A1Y894_9GAMM</name>
<dbReference type="AlphaFoldDB" id="A0A3A1Y894"/>
<gene>
    <name evidence="2" type="ORF">CKF54_00565</name>
</gene>
<dbReference type="RefSeq" id="WP_119524304.1">
    <property type="nucleotide sequence ID" value="NZ_NRHC01000002.1"/>
</dbReference>